<feature type="transmembrane region" description="Helical" evidence="8">
    <location>
        <begin position="279"/>
        <end position="297"/>
    </location>
</feature>
<feature type="transmembrane region" description="Helical" evidence="8">
    <location>
        <begin position="333"/>
        <end position="355"/>
    </location>
</feature>
<dbReference type="PANTHER" id="PTHR23513">
    <property type="entry name" value="INTEGRAL MEMBRANE EFFLUX PROTEIN-RELATED"/>
    <property type="match status" value="1"/>
</dbReference>
<dbReference type="Pfam" id="PF05977">
    <property type="entry name" value="MFS_3"/>
    <property type="match status" value="1"/>
</dbReference>
<evidence type="ECO:0000256" key="3">
    <source>
        <dbReference type="ARBA" id="ARBA00022475"/>
    </source>
</evidence>
<dbReference type="EMBL" id="JANUGW010000020">
    <property type="protein sequence ID" value="MCS0584328.1"/>
    <property type="molecule type" value="Genomic_DNA"/>
</dbReference>
<evidence type="ECO:0000256" key="8">
    <source>
        <dbReference type="SAM" id="Phobius"/>
    </source>
</evidence>
<keyword evidence="10" id="KW-1185">Reference proteome</keyword>
<feature type="transmembrane region" description="Helical" evidence="8">
    <location>
        <begin position="395"/>
        <end position="416"/>
    </location>
</feature>
<sequence>MTKPSLASPAPAHAGTAAPARRKVPLTQPLRHARYRRLWCANLVSNLGTWIQTFASAWLIASSSHSASMTTLVQTSTYIPIFLFALFAGVVADAVHRPKFLFFCNLFMAACACTMAGLVASGHAPHTVVLALVFCLGCGSAFMWPAWQAALSGLVEPDEVEAAATLNNLSYNTAAIIGPALGGVLFKLVGPGPLFLVNALSFVGLLAIYRAWWREGGDHVRPCAGYAARLREGLAIALGCPRYRRILRNVATVFFATIAFAGLLPVFVRDVLHMDASVFGTLMGSLGGGAVIAAFFLPAIRARVDKTSILAGALVVYGTMLAAMPFLHTLALLVPLIVAGGMAWSAVVSTLNAAAQLSFPVAVRARTLAIYLVVMAGGYTAGSLVWGRIADAMGVRFAMAAAGACVLVNAAVLLTGGRKNSI</sequence>
<evidence type="ECO:0000313" key="10">
    <source>
        <dbReference type="Proteomes" id="UP001204151"/>
    </source>
</evidence>
<reference evidence="9 10" key="1">
    <citation type="submission" date="2022-08" db="EMBL/GenBank/DDBJ databases">
        <title>Reclassification of Massilia species as members of the genera Telluria, Duganella, Pseudoduganella, Mokoshia gen. nov. and Zemynaea gen. nov. using orthogonal and non-orthogonal genome-based approaches.</title>
        <authorList>
            <person name="Bowman J.P."/>
        </authorList>
    </citation>
    <scope>NUCLEOTIDE SEQUENCE [LARGE SCALE GENOMIC DNA]</scope>
    <source>
        <strain evidence="9 10">JCM 31316</strain>
    </source>
</reference>
<dbReference type="SUPFAM" id="SSF103473">
    <property type="entry name" value="MFS general substrate transporter"/>
    <property type="match status" value="1"/>
</dbReference>
<feature type="transmembrane region" description="Helical" evidence="8">
    <location>
        <begin position="38"/>
        <end position="60"/>
    </location>
</feature>
<protein>
    <submittedName>
        <fullName evidence="9">MFS transporter</fullName>
    </submittedName>
</protein>
<evidence type="ECO:0000313" key="9">
    <source>
        <dbReference type="EMBL" id="MCS0584328.1"/>
    </source>
</evidence>
<keyword evidence="6 8" id="KW-0472">Membrane</keyword>
<dbReference type="PANTHER" id="PTHR23513:SF11">
    <property type="entry name" value="STAPHYLOFERRIN A TRANSPORTER"/>
    <property type="match status" value="1"/>
</dbReference>
<keyword evidence="3" id="KW-1003">Cell membrane</keyword>
<dbReference type="CDD" id="cd06173">
    <property type="entry name" value="MFS_MefA_like"/>
    <property type="match status" value="1"/>
</dbReference>
<gene>
    <name evidence="9" type="ORF">NX784_22310</name>
</gene>
<dbReference type="InterPro" id="IPR010290">
    <property type="entry name" value="TM_effector"/>
</dbReference>
<feature type="transmembrane region" description="Helical" evidence="8">
    <location>
        <begin position="195"/>
        <end position="212"/>
    </location>
</feature>
<feature type="transmembrane region" description="Helical" evidence="8">
    <location>
        <begin position="168"/>
        <end position="189"/>
    </location>
</feature>
<comment type="subcellular location">
    <subcellularLocation>
        <location evidence="1">Cell membrane</location>
        <topology evidence="1">Multi-pass membrane protein</topology>
    </subcellularLocation>
</comment>
<dbReference type="Gene3D" id="1.20.1250.20">
    <property type="entry name" value="MFS general substrate transporter like domains"/>
    <property type="match status" value="1"/>
</dbReference>
<name>A0ABT1ZWM2_9BURK</name>
<evidence type="ECO:0000256" key="1">
    <source>
        <dbReference type="ARBA" id="ARBA00004651"/>
    </source>
</evidence>
<dbReference type="RefSeq" id="WP_258818889.1">
    <property type="nucleotide sequence ID" value="NZ_JANUGW010000020.1"/>
</dbReference>
<evidence type="ECO:0000256" key="5">
    <source>
        <dbReference type="ARBA" id="ARBA00022989"/>
    </source>
</evidence>
<comment type="caution">
    <text evidence="9">The sequence shown here is derived from an EMBL/GenBank/DDBJ whole genome shotgun (WGS) entry which is preliminary data.</text>
</comment>
<accession>A0ABT1ZWM2</accession>
<feature type="transmembrane region" description="Helical" evidence="8">
    <location>
        <begin position="367"/>
        <end position="389"/>
    </location>
</feature>
<proteinExistence type="predicted"/>
<keyword evidence="5 8" id="KW-1133">Transmembrane helix</keyword>
<evidence type="ECO:0000256" key="2">
    <source>
        <dbReference type="ARBA" id="ARBA00022448"/>
    </source>
</evidence>
<dbReference type="Proteomes" id="UP001204151">
    <property type="component" value="Unassembled WGS sequence"/>
</dbReference>
<feature type="transmembrane region" description="Helical" evidence="8">
    <location>
        <begin position="72"/>
        <end position="93"/>
    </location>
</feature>
<feature type="transmembrane region" description="Helical" evidence="8">
    <location>
        <begin position="309"/>
        <end position="327"/>
    </location>
</feature>
<feature type="compositionally biased region" description="Low complexity" evidence="7">
    <location>
        <begin position="7"/>
        <end position="19"/>
    </location>
</feature>
<feature type="region of interest" description="Disordered" evidence="7">
    <location>
        <begin position="1"/>
        <end position="21"/>
    </location>
</feature>
<feature type="transmembrane region" description="Helical" evidence="8">
    <location>
        <begin position="126"/>
        <end position="147"/>
    </location>
</feature>
<evidence type="ECO:0000256" key="7">
    <source>
        <dbReference type="SAM" id="MobiDB-lite"/>
    </source>
</evidence>
<dbReference type="InterPro" id="IPR036259">
    <property type="entry name" value="MFS_trans_sf"/>
</dbReference>
<evidence type="ECO:0000256" key="6">
    <source>
        <dbReference type="ARBA" id="ARBA00023136"/>
    </source>
</evidence>
<keyword evidence="4 8" id="KW-0812">Transmembrane</keyword>
<feature type="transmembrane region" description="Helical" evidence="8">
    <location>
        <begin position="246"/>
        <end position="267"/>
    </location>
</feature>
<evidence type="ECO:0000256" key="4">
    <source>
        <dbReference type="ARBA" id="ARBA00022692"/>
    </source>
</evidence>
<organism evidence="9 10">
    <name type="scientific">Massilia pinisoli</name>
    <dbReference type="NCBI Taxonomy" id="1772194"/>
    <lineage>
        <taxon>Bacteria</taxon>
        <taxon>Pseudomonadati</taxon>
        <taxon>Pseudomonadota</taxon>
        <taxon>Betaproteobacteria</taxon>
        <taxon>Burkholderiales</taxon>
        <taxon>Oxalobacteraceae</taxon>
        <taxon>Telluria group</taxon>
        <taxon>Massilia</taxon>
    </lineage>
</organism>
<feature type="transmembrane region" description="Helical" evidence="8">
    <location>
        <begin position="100"/>
        <end position="120"/>
    </location>
</feature>
<keyword evidence="2" id="KW-0813">Transport</keyword>